<proteinExistence type="predicted"/>
<dbReference type="InterPro" id="IPR017946">
    <property type="entry name" value="PLC-like_Pdiesterase_TIM-brl"/>
</dbReference>
<evidence type="ECO:0000313" key="1">
    <source>
        <dbReference type="EMBL" id="QTC91172.1"/>
    </source>
</evidence>
<protein>
    <submittedName>
        <fullName evidence="1">Phosphodiesterase</fullName>
    </submittedName>
</protein>
<reference evidence="1" key="1">
    <citation type="submission" date="2020-09" db="EMBL/GenBank/DDBJ databases">
        <title>Brevundimonas sp. LVF2 isolated from a puddle in Goettingen, Germany.</title>
        <authorList>
            <person name="Friedrich I."/>
            <person name="Klassen A."/>
            <person name="Hannes N."/>
            <person name="Schneider D."/>
            <person name="Hertel R."/>
            <person name="Daniel R."/>
        </authorList>
    </citation>
    <scope>NUCLEOTIDE SEQUENCE</scope>
    <source>
        <strain evidence="1">LVF2</strain>
    </source>
</reference>
<dbReference type="EMBL" id="CP062222">
    <property type="protein sequence ID" value="QTC91172.1"/>
    <property type="molecule type" value="Genomic_DNA"/>
</dbReference>
<gene>
    <name evidence="1" type="ORF">IFJ75_18565</name>
</gene>
<dbReference type="GO" id="GO:0006629">
    <property type="term" value="P:lipid metabolic process"/>
    <property type="evidence" value="ECO:0007669"/>
    <property type="project" value="InterPro"/>
</dbReference>
<dbReference type="KEGG" id="bgoe:IFJ75_18565"/>
<dbReference type="AlphaFoldDB" id="A0A975C1H7"/>
<accession>A0A975C1H7</accession>
<sequence length="204" mass="22612">MIILSHRGFWRTPDEKNRPVAFERTVAEAFGTETDVRDLVGDLVVSHDPALTGAQPWSEVLDLFEGKGLPLAVNVKSDGLSDALARAFAGRDIDWFAFDMSGPETLRYATASLPFLTRHSDIETTPILYDQAAGVWLDSFGPIWFDRSVIETHLAAGKRVCVVSPELHGRDPDTLWPLLKGFSDTEGQLMLCTDRPDLARSHFA</sequence>
<dbReference type="RefSeq" id="WP_207870231.1">
    <property type="nucleotide sequence ID" value="NZ_CP062222.1"/>
</dbReference>
<dbReference type="GO" id="GO:0008081">
    <property type="term" value="F:phosphoric diester hydrolase activity"/>
    <property type="evidence" value="ECO:0007669"/>
    <property type="project" value="InterPro"/>
</dbReference>
<organism evidence="1 2">
    <name type="scientific">Brevundimonas goettingensis</name>
    <dbReference type="NCBI Taxonomy" id="2774190"/>
    <lineage>
        <taxon>Bacteria</taxon>
        <taxon>Pseudomonadati</taxon>
        <taxon>Pseudomonadota</taxon>
        <taxon>Alphaproteobacteria</taxon>
        <taxon>Caulobacterales</taxon>
        <taxon>Caulobacteraceae</taxon>
        <taxon>Brevundimonas</taxon>
    </lineage>
</organism>
<dbReference type="SUPFAM" id="SSF51695">
    <property type="entry name" value="PLC-like phosphodiesterases"/>
    <property type="match status" value="1"/>
</dbReference>
<dbReference type="Proteomes" id="UP000663918">
    <property type="component" value="Chromosome"/>
</dbReference>
<evidence type="ECO:0000313" key="2">
    <source>
        <dbReference type="Proteomes" id="UP000663918"/>
    </source>
</evidence>
<keyword evidence="2" id="KW-1185">Reference proteome</keyword>
<name>A0A975C1H7_9CAUL</name>